<reference evidence="1" key="2">
    <citation type="submission" date="2023-01" db="EMBL/GenBank/DDBJ databases">
        <authorList>
            <person name="Petersen C."/>
        </authorList>
    </citation>
    <scope>NUCLEOTIDE SEQUENCE</scope>
    <source>
        <strain evidence="1">IBT 15450</strain>
    </source>
</reference>
<sequence length="448" mass="51464">MKMVCKQITNVGGQKNSKTYYAKETKFQPRGFANSGSSMIKKYLQNSEHWGLGLTQILDEGPAAVATKLFRRSRDKFTSIPFEDFVRKASGNDSDCIRSFLWKYSLLSVKLYSDLLKAPKHCDILLQLKTELEEMQSDPFILVTIEHTWQNLLIQQRRQPRAFIPPKAMKGLSQKLDKSLDRVIINPLQQLLKRPATARHILEELEVLKHRFCDYYKNSDVDWNLAFDTNIWFLDHIRCEQQISTLAEAITKEDHALFSGYITLAFSKNENQSREQRQAQSLLNRRWNDFSNGVKYCMAAGIDVALQVDLLAEAFYRRRNYYSLTAIAQGVINVSGLATDTLRKFGNLVNPEGCYKYYRQHISVRTCALHFLSPAIFYWARGDTRWAQNVVSASASYTLTGPRPGPEMKFSPLDLMYAVRENGSSHQHGTTPCQFLFVEAFLVCFGLR</sequence>
<dbReference type="AlphaFoldDB" id="A0AAD6IP61"/>
<proteinExistence type="predicted"/>
<comment type="caution">
    <text evidence="1">The sequence shown here is derived from an EMBL/GenBank/DDBJ whole genome shotgun (WGS) entry which is preliminary data.</text>
</comment>
<organism evidence="1 2">
    <name type="scientific">Penicillium canescens</name>
    <dbReference type="NCBI Taxonomy" id="5083"/>
    <lineage>
        <taxon>Eukaryota</taxon>
        <taxon>Fungi</taxon>
        <taxon>Dikarya</taxon>
        <taxon>Ascomycota</taxon>
        <taxon>Pezizomycotina</taxon>
        <taxon>Eurotiomycetes</taxon>
        <taxon>Eurotiomycetidae</taxon>
        <taxon>Eurotiales</taxon>
        <taxon>Aspergillaceae</taxon>
        <taxon>Penicillium</taxon>
    </lineage>
</organism>
<gene>
    <name evidence="1" type="ORF">N7460_000258</name>
</gene>
<protein>
    <submittedName>
        <fullName evidence="1">Uncharacterized protein</fullName>
    </submittedName>
</protein>
<reference evidence="1" key="1">
    <citation type="journal article" date="2023" name="IMA Fungus">
        <title>Comparative genomic study of the Penicillium genus elucidates a diverse pangenome and 15 lateral gene transfer events.</title>
        <authorList>
            <person name="Petersen C."/>
            <person name="Sorensen T."/>
            <person name="Nielsen M.R."/>
            <person name="Sondergaard T.E."/>
            <person name="Sorensen J.L."/>
            <person name="Fitzpatrick D.A."/>
            <person name="Frisvad J.C."/>
            <person name="Nielsen K.L."/>
        </authorList>
    </citation>
    <scope>NUCLEOTIDE SEQUENCE</scope>
    <source>
        <strain evidence="1">IBT 15450</strain>
    </source>
</reference>
<keyword evidence="2" id="KW-1185">Reference proteome</keyword>
<evidence type="ECO:0000313" key="2">
    <source>
        <dbReference type="Proteomes" id="UP001219568"/>
    </source>
</evidence>
<evidence type="ECO:0000313" key="1">
    <source>
        <dbReference type="EMBL" id="KAJ6056984.1"/>
    </source>
</evidence>
<name>A0AAD6IP61_PENCN</name>
<dbReference type="Proteomes" id="UP001219568">
    <property type="component" value="Unassembled WGS sequence"/>
</dbReference>
<dbReference type="EMBL" id="JAQJZL010000001">
    <property type="protein sequence ID" value="KAJ6056984.1"/>
    <property type="molecule type" value="Genomic_DNA"/>
</dbReference>
<accession>A0AAD6IP61</accession>